<dbReference type="Gene3D" id="3.90.79.10">
    <property type="entry name" value="Nucleoside Triphosphate Pyrophosphohydrolase"/>
    <property type="match status" value="1"/>
</dbReference>
<dbReference type="OrthoDB" id="1695362at2759"/>
<gene>
    <name evidence="9" type="ORF">RDWZM_006465</name>
</gene>
<dbReference type="Proteomes" id="UP001142055">
    <property type="component" value="Chromosome 2"/>
</dbReference>
<sequence length="388" mass="44169">MPTPAALNIQPSDASWREAASLIILAEDSSSNQLSTSQFDYSILMVKRSGGSSFMASAFVFPGGQLEQSDFDPKWYQLFDSNGMSRSQLDRVFTEQIVGPRPPIVNDTLTLKKLNSNQQSEILNPNVALRISAIRETFEEAGILLLTKIPELTNPKGYSSAIELTQPELVDWQLRVRNSANTFYDLCEHLGMVPNIWSLYEWSDWLTPVSVGHRRFDTIFYICALGAKPVVRVDNAEVTKPIWCNPVSILEEHRKELVFLAPPQVYELSRMLNYKELERFHRYIKARQVLGTDRWLPVMLTYDDGSISVLPGDERYPTEPELVCKSPYLELSGSVDDINRESKHKNRIDLRGIQSRALCTIEPGCGHLPPITYEENFKFPKEQIKPKL</sequence>
<feature type="domain" description="Nudix hydrolase" evidence="8">
    <location>
        <begin position="15"/>
        <end position="266"/>
    </location>
</feature>
<evidence type="ECO:0000259" key="8">
    <source>
        <dbReference type="PROSITE" id="PS51462"/>
    </source>
</evidence>
<dbReference type="GO" id="GO:0016818">
    <property type="term" value="F:hydrolase activity, acting on acid anhydrides, in phosphorus-containing anhydrides"/>
    <property type="evidence" value="ECO:0007669"/>
    <property type="project" value="InterPro"/>
</dbReference>
<dbReference type="InterPro" id="IPR015797">
    <property type="entry name" value="NUDIX_hydrolase-like_dom_sf"/>
</dbReference>
<keyword evidence="5" id="KW-0378">Hydrolase</keyword>
<dbReference type="GO" id="GO:0046872">
    <property type="term" value="F:metal ion binding"/>
    <property type="evidence" value="ECO:0007669"/>
    <property type="project" value="UniProtKB-KW"/>
</dbReference>
<keyword evidence="7" id="KW-0464">Manganese</keyword>
<dbReference type="CDD" id="cd18870">
    <property type="entry name" value="NUDIX_AcylCoAdiphos_Nudt19"/>
    <property type="match status" value="1"/>
</dbReference>
<reference evidence="9" key="1">
    <citation type="submission" date="2022-12" db="EMBL/GenBank/DDBJ databases">
        <title>Genome assemblies of Blomia tropicalis.</title>
        <authorList>
            <person name="Cui Y."/>
        </authorList>
    </citation>
    <scope>NUCLEOTIDE SEQUENCE</scope>
    <source>
        <tissue evidence="9">Adult mites</tissue>
    </source>
</reference>
<dbReference type="OMA" id="GFMPSAH"/>
<evidence type="ECO:0000256" key="4">
    <source>
        <dbReference type="ARBA" id="ARBA00022723"/>
    </source>
</evidence>
<dbReference type="SUPFAM" id="SSF55811">
    <property type="entry name" value="Nudix"/>
    <property type="match status" value="1"/>
</dbReference>
<comment type="similarity">
    <text evidence="3">Belongs to the Nudix hydrolase family.</text>
</comment>
<dbReference type="PANTHER" id="PTHR12318">
    <property type="entry name" value="TESTOSTERONE-REGULATED PROTEIN RP2"/>
    <property type="match status" value="1"/>
</dbReference>
<dbReference type="InterPro" id="IPR000086">
    <property type="entry name" value="NUDIX_hydrolase_dom"/>
</dbReference>
<comment type="cofactor">
    <cofactor evidence="2">
        <name>Mg(2+)</name>
        <dbReference type="ChEBI" id="CHEBI:18420"/>
    </cofactor>
</comment>
<evidence type="ECO:0000256" key="3">
    <source>
        <dbReference type="ARBA" id="ARBA00005582"/>
    </source>
</evidence>
<dbReference type="PROSITE" id="PS51462">
    <property type="entry name" value="NUDIX"/>
    <property type="match status" value="1"/>
</dbReference>
<keyword evidence="10" id="KW-1185">Reference proteome</keyword>
<dbReference type="PANTHER" id="PTHR12318:SF0">
    <property type="entry name" value="ACYL-COENZYME A DIPHOSPHATASE NUDT19"/>
    <property type="match status" value="1"/>
</dbReference>
<evidence type="ECO:0000256" key="2">
    <source>
        <dbReference type="ARBA" id="ARBA00001946"/>
    </source>
</evidence>
<protein>
    <recommendedName>
        <fullName evidence="8">Nudix hydrolase domain-containing protein</fullName>
    </recommendedName>
</protein>
<dbReference type="EMBL" id="JAPWDV010000002">
    <property type="protein sequence ID" value="KAJ6220653.1"/>
    <property type="molecule type" value="Genomic_DNA"/>
</dbReference>
<evidence type="ECO:0000313" key="10">
    <source>
        <dbReference type="Proteomes" id="UP001142055"/>
    </source>
</evidence>
<evidence type="ECO:0000256" key="5">
    <source>
        <dbReference type="ARBA" id="ARBA00022801"/>
    </source>
</evidence>
<dbReference type="AlphaFoldDB" id="A0A9Q0M673"/>
<keyword evidence="6" id="KW-0460">Magnesium</keyword>
<comment type="cofactor">
    <cofactor evidence="1">
        <name>Mn(2+)</name>
        <dbReference type="ChEBI" id="CHEBI:29035"/>
    </cofactor>
</comment>
<proteinExistence type="inferred from homology"/>
<dbReference type="GO" id="GO:0005739">
    <property type="term" value="C:mitochondrion"/>
    <property type="evidence" value="ECO:0007669"/>
    <property type="project" value="TreeGrafter"/>
</dbReference>
<evidence type="ECO:0000256" key="7">
    <source>
        <dbReference type="ARBA" id="ARBA00023211"/>
    </source>
</evidence>
<dbReference type="InterPro" id="IPR039121">
    <property type="entry name" value="NUDT19"/>
</dbReference>
<evidence type="ECO:0000256" key="1">
    <source>
        <dbReference type="ARBA" id="ARBA00001936"/>
    </source>
</evidence>
<comment type="caution">
    <text evidence="9">The sequence shown here is derived from an EMBL/GenBank/DDBJ whole genome shotgun (WGS) entry which is preliminary data.</text>
</comment>
<accession>A0A9Q0M673</accession>
<evidence type="ECO:0000313" key="9">
    <source>
        <dbReference type="EMBL" id="KAJ6220653.1"/>
    </source>
</evidence>
<name>A0A9Q0M673_BLOTA</name>
<keyword evidence="4" id="KW-0479">Metal-binding</keyword>
<organism evidence="9 10">
    <name type="scientific">Blomia tropicalis</name>
    <name type="common">Mite</name>
    <dbReference type="NCBI Taxonomy" id="40697"/>
    <lineage>
        <taxon>Eukaryota</taxon>
        <taxon>Metazoa</taxon>
        <taxon>Ecdysozoa</taxon>
        <taxon>Arthropoda</taxon>
        <taxon>Chelicerata</taxon>
        <taxon>Arachnida</taxon>
        <taxon>Acari</taxon>
        <taxon>Acariformes</taxon>
        <taxon>Sarcoptiformes</taxon>
        <taxon>Astigmata</taxon>
        <taxon>Glycyphagoidea</taxon>
        <taxon>Echimyopodidae</taxon>
        <taxon>Blomia</taxon>
    </lineage>
</organism>
<evidence type="ECO:0000256" key="6">
    <source>
        <dbReference type="ARBA" id="ARBA00022842"/>
    </source>
</evidence>